<proteinExistence type="predicted"/>
<reference evidence="2" key="1">
    <citation type="journal article" date="2020" name="mSystems">
        <title>Genome- and Community-Level Interaction Insights into Carbon Utilization and Element Cycling Functions of Hydrothermarchaeota in Hydrothermal Sediment.</title>
        <authorList>
            <person name="Zhou Z."/>
            <person name="Liu Y."/>
            <person name="Xu W."/>
            <person name="Pan J."/>
            <person name="Luo Z.H."/>
            <person name="Li M."/>
        </authorList>
    </citation>
    <scope>NUCLEOTIDE SEQUENCE [LARGE SCALE GENOMIC DNA]</scope>
    <source>
        <strain evidence="2">HyVt-389</strain>
    </source>
</reference>
<dbReference type="Pfam" id="PF01909">
    <property type="entry name" value="NTP_transf_2"/>
    <property type="match status" value="1"/>
</dbReference>
<dbReference type="InterPro" id="IPR043519">
    <property type="entry name" value="NT_sf"/>
</dbReference>
<dbReference type="CDD" id="cd05403">
    <property type="entry name" value="NT_KNTase_like"/>
    <property type="match status" value="1"/>
</dbReference>
<evidence type="ECO:0000259" key="1">
    <source>
        <dbReference type="Pfam" id="PF01909"/>
    </source>
</evidence>
<dbReference type="Gene3D" id="3.30.460.10">
    <property type="entry name" value="Beta Polymerase, domain 2"/>
    <property type="match status" value="1"/>
</dbReference>
<sequence>MKQPKEYLPSVRIRFLDRGKILRELKELSLTLKKERQDVISIILFGSLAKGNYTGGSDADIIIIVKHSKKDLVERIFEFRKYFLNCSIPVDVLVYTEEEIKKMQHEGFIDSVMKEGVNLTCL</sequence>
<dbReference type="EMBL" id="DRIH01000011">
    <property type="protein sequence ID" value="HEC67271.1"/>
    <property type="molecule type" value="Genomic_DNA"/>
</dbReference>
<accession>A0A7C1ZQ89</accession>
<comment type="caution">
    <text evidence="2">The sequence shown here is derived from an EMBL/GenBank/DDBJ whole genome shotgun (WGS) entry which is preliminary data.</text>
</comment>
<name>A0A7C1ZQ89_DESA2</name>
<dbReference type="SUPFAM" id="SSF81301">
    <property type="entry name" value="Nucleotidyltransferase"/>
    <property type="match status" value="1"/>
</dbReference>
<dbReference type="Proteomes" id="UP000885738">
    <property type="component" value="Unassembled WGS sequence"/>
</dbReference>
<gene>
    <name evidence="2" type="ORF">ENI35_00400</name>
</gene>
<evidence type="ECO:0000313" key="2">
    <source>
        <dbReference type="EMBL" id="HEC67271.1"/>
    </source>
</evidence>
<dbReference type="PANTHER" id="PTHR43449:SF1">
    <property type="entry name" value="POLYMERASE BETA NUCLEOTIDYLTRANSFERASE DOMAIN-CONTAINING PROTEIN"/>
    <property type="match status" value="1"/>
</dbReference>
<feature type="domain" description="Polymerase nucleotidyl transferase" evidence="1">
    <location>
        <begin position="26"/>
        <end position="115"/>
    </location>
</feature>
<organism evidence="2">
    <name type="scientific">Desulfofervidus auxilii</name>
    <dbReference type="NCBI Taxonomy" id="1621989"/>
    <lineage>
        <taxon>Bacteria</taxon>
        <taxon>Pseudomonadati</taxon>
        <taxon>Thermodesulfobacteriota</taxon>
        <taxon>Candidatus Desulfofervidia</taxon>
        <taxon>Candidatus Desulfofervidales</taxon>
        <taxon>Candidatus Desulfofervidaceae</taxon>
        <taxon>Candidatus Desulfofervidus</taxon>
    </lineage>
</organism>
<dbReference type="InterPro" id="IPR002934">
    <property type="entry name" value="Polymerase_NTP_transf_dom"/>
</dbReference>
<dbReference type="GO" id="GO:0016779">
    <property type="term" value="F:nucleotidyltransferase activity"/>
    <property type="evidence" value="ECO:0007669"/>
    <property type="project" value="InterPro"/>
</dbReference>
<protein>
    <submittedName>
        <fullName evidence="2">Nucleotidyltransferase domain-containing protein</fullName>
    </submittedName>
</protein>
<dbReference type="AlphaFoldDB" id="A0A7C1ZQ89"/>
<dbReference type="PANTHER" id="PTHR43449">
    <property type="entry name" value="NUCLEOTIDYLTRANSFERASE"/>
    <property type="match status" value="1"/>
</dbReference>